<gene>
    <name evidence="2" type="ORF">PORUE0001_1958</name>
</gene>
<proteinExistence type="predicted"/>
<dbReference type="EMBL" id="ACLR01000163">
    <property type="protein sequence ID" value="EEK16743.1"/>
    <property type="molecule type" value="Genomic_DNA"/>
</dbReference>
<dbReference type="AlphaFoldDB" id="C2MC10"/>
<accession>C2MC10</accession>
<dbReference type="InterPro" id="IPR042089">
    <property type="entry name" value="Peptidase_M13_dom_2"/>
</dbReference>
<reference evidence="2 3" key="1">
    <citation type="submission" date="2009-04" db="EMBL/GenBank/DDBJ databases">
        <authorList>
            <person name="Sebastian Y."/>
            <person name="Madupu R."/>
            <person name="Durkin A.S."/>
            <person name="Torralba M."/>
            <person name="Methe B."/>
            <person name="Sutton G.G."/>
            <person name="Strausberg R.L."/>
            <person name="Nelson K.E."/>
        </authorList>
    </citation>
    <scope>NUCLEOTIDE SEQUENCE [LARGE SCALE GENOMIC DNA]</scope>
    <source>
        <strain evidence="2 3">60-3</strain>
    </source>
</reference>
<evidence type="ECO:0000259" key="1">
    <source>
        <dbReference type="Pfam" id="PF05649"/>
    </source>
</evidence>
<dbReference type="Proteomes" id="UP000003303">
    <property type="component" value="Unassembled WGS sequence"/>
</dbReference>
<evidence type="ECO:0000313" key="2">
    <source>
        <dbReference type="EMBL" id="EEK16743.1"/>
    </source>
</evidence>
<dbReference type="STRING" id="596327.PORUE0001_1958"/>
<dbReference type="SUPFAM" id="SSF55486">
    <property type="entry name" value="Metalloproteases ('zincins'), catalytic domain"/>
    <property type="match status" value="1"/>
</dbReference>
<name>C2MC10_9PORP</name>
<feature type="non-terminal residue" evidence="2">
    <location>
        <position position="1"/>
    </location>
</feature>
<sequence length="122" mass="13875">DAENSDMNIFNLKQTSLALGNKEYYTDPKNGEIIKAYNQYIERIAQLAGYSAEEAQRIAKTILPSALSSPRCATHRRSCVMLTRNFNKVQIKKFVADNPGFDWARYIKGRNLRRLESGTLVS</sequence>
<feature type="domain" description="Peptidase M13 N-terminal" evidence="1">
    <location>
        <begin position="1"/>
        <end position="109"/>
    </location>
</feature>
<dbReference type="Gene3D" id="1.10.1380.10">
    <property type="entry name" value="Neutral endopeptidase , domain2"/>
    <property type="match status" value="1"/>
</dbReference>
<dbReference type="RefSeq" id="WP_007365432.1">
    <property type="nucleotide sequence ID" value="NZ_ACLR01000163.1"/>
</dbReference>
<dbReference type="eggNOG" id="COG3590">
    <property type="taxonomic scope" value="Bacteria"/>
</dbReference>
<dbReference type="Pfam" id="PF05649">
    <property type="entry name" value="Peptidase_M13_N"/>
    <property type="match status" value="1"/>
</dbReference>
<keyword evidence="3" id="KW-1185">Reference proteome</keyword>
<evidence type="ECO:0000313" key="3">
    <source>
        <dbReference type="Proteomes" id="UP000003303"/>
    </source>
</evidence>
<organism evidence="2 3">
    <name type="scientific">Porphyromonas uenonis 60-3</name>
    <dbReference type="NCBI Taxonomy" id="596327"/>
    <lineage>
        <taxon>Bacteria</taxon>
        <taxon>Pseudomonadati</taxon>
        <taxon>Bacteroidota</taxon>
        <taxon>Bacteroidia</taxon>
        <taxon>Bacteroidales</taxon>
        <taxon>Porphyromonadaceae</taxon>
        <taxon>Porphyromonas</taxon>
    </lineage>
</organism>
<dbReference type="GO" id="GO:0006508">
    <property type="term" value="P:proteolysis"/>
    <property type="evidence" value="ECO:0007669"/>
    <property type="project" value="InterPro"/>
</dbReference>
<dbReference type="InterPro" id="IPR008753">
    <property type="entry name" value="Peptidase_M13_N"/>
</dbReference>
<protein>
    <recommendedName>
        <fullName evidence="1">Peptidase M13 N-terminal domain-containing protein</fullName>
    </recommendedName>
</protein>
<comment type="caution">
    <text evidence="2">The sequence shown here is derived from an EMBL/GenBank/DDBJ whole genome shotgun (WGS) entry which is preliminary data.</text>
</comment>